<protein>
    <submittedName>
        <fullName evidence="1">Uncharacterized protein</fullName>
    </submittedName>
</protein>
<dbReference type="EMBL" id="SNWI01000001">
    <property type="protein sequence ID" value="TDO04838.1"/>
    <property type="molecule type" value="Genomic_DNA"/>
</dbReference>
<organism evidence="1 2">
    <name type="scientific">Sunxiuqinia elliptica</name>
    <dbReference type="NCBI Taxonomy" id="655355"/>
    <lineage>
        <taxon>Bacteria</taxon>
        <taxon>Pseudomonadati</taxon>
        <taxon>Bacteroidota</taxon>
        <taxon>Bacteroidia</taxon>
        <taxon>Marinilabiliales</taxon>
        <taxon>Prolixibacteraceae</taxon>
        <taxon>Sunxiuqinia</taxon>
    </lineage>
</organism>
<gene>
    <name evidence="1" type="ORF">DET52_101189</name>
</gene>
<evidence type="ECO:0000313" key="1">
    <source>
        <dbReference type="EMBL" id="TDO04838.1"/>
    </source>
</evidence>
<dbReference type="Proteomes" id="UP000294848">
    <property type="component" value="Unassembled WGS sequence"/>
</dbReference>
<name>A0A4R6HA89_9BACT</name>
<comment type="caution">
    <text evidence="1">The sequence shown here is derived from an EMBL/GenBank/DDBJ whole genome shotgun (WGS) entry which is preliminary data.</text>
</comment>
<proteinExistence type="predicted"/>
<sequence>MKRIIISLVNEELIELPGDDIPAFTIYLEETPAIGDSLFICSCDPVADDDETDMLHEYCQEVFPKEKTTGFGFKVVDKTFMRMDDFSEISLDIRYIPGIHQL</sequence>
<dbReference type="AlphaFoldDB" id="A0A4R6HA89"/>
<reference evidence="1 2" key="1">
    <citation type="submission" date="2019-03" db="EMBL/GenBank/DDBJ databases">
        <title>Freshwater and sediment microbial communities from various areas in North America, analyzing microbe dynamics in response to fracking.</title>
        <authorList>
            <person name="Lamendella R."/>
        </authorList>
    </citation>
    <scope>NUCLEOTIDE SEQUENCE [LARGE SCALE GENOMIC DNA]</scope>
    <source>
        <strain evidence="1 2">114D</strain>
    </source>
</reference>
<accession>A0A4R6HA89</accession>
<evidence type="ECO:0000313" key="2">
    <source>
        <dbReference type="Proteomes" id="UP000294848"/>
    </source>
</evidence>